<evidence type="ECO:0000259" key="3">
    <source>
        <dbReference type="PROSITE" id="PS50158"/>
    </source>
</evidence>
<feature type="region of interest" description="Disordered" evidence="2">
    <location>
        <begin position="358"/>
        <end position="437"/>
    </location>
</feature>
<dbReference type="Proteomes" id="UP001652628">
    <property type="component" value="Chromosome 2"/>
</dbReference>
<reference evidence="6" key="2">
    <citation type="submission" date="2025-08" db="UniProtKB">
        <authorList>
            <consortium name="RefSeq"/>
        </authorList>
    </citation>
    <scope>IDENTIFICATION</scope>
</reference>
<feature type="compositionally biased region" description="Basic and acidic residues" evidence="2">
    <location>
        <begin position="275"/>
        <end position="284"/>
    </location>
</feature>
<dbReference type="Pfam" id="PF00078">
    <property type="entry name" value="RVT_1"/>
    <property type="match status" value="1"/>
</dbReference>
<dbReference type="PROSITE" id="PS50878">
    <property type="entry name" value="RT_POL"/>
    <property type="match status" value="1"/>
</dbReference>
<dbReference type="PANTHER" id="PTHR19446">
    <property type="entry name" value="REVERSE TRANSCRIPTASES"/>
    <property type="match status" value="1"/>
</dbReference>
<dbReference type="SUPFAM" id="SSF56219">
    <property type="entry name" value="DNase I-like"/>
    <property type="match status" value="1"/>
</dbReference>
<gene>
    <name evidence="6" type="primary">LOC139354084</name>
</gene>
<feature type="domain" description="Reverse transcriptase" evidence="4">
    <location>
        <begin position="1058"/>
        <end position="1335"/>
    </location>
</feature>
<feature type="compositionally biased region" description="Low complexity" evidence="2">
    <location>
        <begin position="365"/>
        <end position="374"/>
    </location>
</feature>
<feature type="compositionally biased region" description="Low complexity" evidence="2">
    <location>
        <begin position="72"/>
        <end position="89"/>
    </location>
</feature>
<dbReference type="CDD" id="cd09077">
    <property type="entry name" value="R1-I-EN"/>
    <property type="match status" value="1"/>
</dbReference>
<feature type="domain" description="CCHC-type" evidence="3">
    <location>
        <begin position="628"/>
        <end position="643"/>
    </location>
</feature>
<keyword evidence="1" id="KW-0479">Metal-binding</keyword>
<reference evidence="5" key="1">
    <citation type="submission" date="2025-05" db="UniProtKB">
        <authorList>
            <consortium name="RefSeq"/>
        </authorList>
    </citation>
    <scope>NUCLEOTIDE SEQUENCE [LARGE SCALE GENOMIC DNA]</scope>
</reference>
<dbReference type="CDD" id="cd01650">
    <property type="entry name" value="RT_nLTR_like"/>
    <property type="match status" value="1"/>
</dbReference>
<dbReference type="InterPro" id="IPR001878">
    <property type="entry name" value="Znf_CCHC"/>
</dbReference>
<dbReference type="GeneID" id="139354084"/>
<dbReference type="InterPro" id="IPR036691">
    <property type="entry name" value="Endo/exonu/phosph_ase_sf"/>
</dbReference>
<evidence type="ECO:0000313" key="5">
    <source>
        <dbReference type="Proteomes" id="UP001652628"/>
    </source>
</evidence>
<dbReference type="InterPro" id="IPR036875">
    <property type="entry name" value="Znf_CCHC_sf"/>
</dbReference>
<dbReference type="SUPFAM" id="SSF57756">
    <property type="entry name" value="Retrovirus zinc finger-like domains"/>
    <property type="match status" value="1"/>
</dbReference>
<feature type="compositionally biased region" description="Basic residues" evidence="2">
    <location>
        <begin position="92"/>
        <end position="107"/>
    </location>
</feature>
<feature type="compositionally biased region" description="Basic and acidic residues" evidence="2">
    <location>
        <begin position="55"/>
        <end position="71"/>
    </location>
</feature>
<feature type="domain" description="CCHC-type" evidence="3">
    <location>
        <begin position="599"/>
        <end position="615"/>
    </location>
</feature>
<dbReference type="Gene3D" id="4.10.60.10">
    <property type="entry name" value="Zinc finger, CCHC-type"/>
    <property type="match status" value="1"/>
</dbReference>
<evidence type="ECO:0000259" key="4">
    <source>
        <dbReference type="PROSITE" id="PS50878"/>
    </source>
</evidence>
<sequence>MKSNEMDRINMLENTFKPITKPLNVIAENFLKKNKKANKYNVENPTNSNNNNNNNKRELIKCDDHQHRGLQEGEQQQQQRQQQQQQQQQHVKMLKHKRRYSPKRVMRRRLDNTDNTNNDLEIKVCLQHKQQQQQQQQNLTPRRIEDKRVDAQKAKLPANFQPHRDSGASANGALGTESERYSSQQAVTGGNPGSPRDLRLVQAMDREKSSGHDETQALAVARAEEELLKKFQMMKQKVQRSPTGMEQAPDAHPVSAPPKVTGPVFNFGSNEDEQTTPKRSREPTSPEEASDGAHKRQRVQKSAAALTDELGKMLDEMIAKFTDTKSNNKKVVRHVTQATIDSLHAMKKLQSEISATLDEPRARGQTASATQQTTPSLVAPRQEGIERTHTGAGNPGRDPPRNPPWQQVIRKTKKPHETAASIGEGKDHVSRTEKRRNQRSDAILIKCSEGTYADMLKLVKTEPTLQGLKDGVQGIRRTANGSLLLKMQKPSDPATQKLHTAIKSAFSGKAEVAMLEDTVQVEIRDLDLMTTCEEVLQAVYAEEECDIPAGAAPRMRKAYGGTQTATVHLRPEHAQRILDKGKIRVGWVVCRIRQKVEPRRCYKCMGLGHMSARCPASEATAKNTQQSCFRCGKDGHKYKTCTQGKPKCIICTRSGKSGGEAEHSTLSSAAAQDLLAQTVIEQQAEVAILSELYKDKHEGVWQRSSDGRAAIWSCGQPPGHLSQRASRTGYTRAKIKGITFYSCYIAPSAHISEFRTIMQEIADDARGRSPILIAGDFNAWSTTWGSASTTQRGTILLEAVASLNVCLLNEGNRPTFSKSGRESIIDLTFASPELARNCVWRVSDIYTHSDHALIITQTSPRLTAPSSRQTTYKAHTLNTVSLLAHMEGVCVTGDANTCARNIAERVKEACDASMEKATKGGNGRRPVPWWNDEIGSARRDCLAARRRCQRSRGRGSQEVRESTYRAKRKVLKNAIKASKARCFQELCEAADAEPFGSAYRMVMATGEGDTVLTSEAEVLAALTKTKVEKAPGPDGIPNAALHTLVANFPGIFTEMYNMCLTQRTFPIGWKRQRLVLIPKPGKLNDDASSYRPLCMLNTTGKIFERIICTHLEKELDQLRALSDHQFGFRRKRSTIDAIQTVTQLAANAIEGERWLGGSKEYCLVCTLDVKNAFNSANWNLVLQALQHMGISNYLIELVADYFKDRVLTYSSDAGEHEYLVTGGVPQGSVLGPILWNVMYDGILRQVLPEGCTVVGFADDIVLVTVAKPLDEITDRCSLSIDTLMCWLTDNGLAVAEHKTEAVLISSRKTVEKATIRVGSTLIETSASIKYLGVLIDHRLSFKTHLSYAAAKASRSTAAISRMMANTRGPKQHSRRIIATVVTSIIMYAAPIWAEAMKTASYSRQCKAVYRRCALRITSSFCTVSEEAALVVAGTIPIDLLAAERRTGSRGSRTQRGNTIEAWQMRWNNATTGRWTHRLIPSLTPWLQRRHGQVDFYLTQMISGHGCFKEYLHRFKHEPNPYCDLCGTGSIEDAEHALFICPLYDRNRAEAETTTVCNLTADNVISCMLEDQSKWDAIANMAAGILKDLRRRERSRRMEL</sequence>
<dbReference type="SMART" id="SM00343">
    <property type="entry name" value="ZnF_C2HC"/>
    <property type="match status" value="2"/>
</dbReference>
<evidence type="ECO:0000256" key="2">
    <source>
        <dbReference type="SAM" id="MobiDB-lite"/>
    </source>
</evidence>
<proteinExistence type="predicted"/>
<dbReference type="RefSeq" id="XP_070854446.1">
    <property type="nucleotide sequence ID" value="XM_070998345.1"/>
</dbReference>
<evidence type="ECO:0000256" key="1">
    <source>
        <dbReference type="PROSITE-ProRule" id="PRU00047"/>
    </source>
</evidence>
<evidence type="ECO:0008006" key="7">
    <source>
        <dbReference type="Google" id="ProtNLM"/>
    </source>
</evidence>
<keyword evidence="5" id="KW-1185">Reference proteome</keyword>
<dbReference type="PROSITE" id="PS50158">
    <property type="entry name" value="ZF_CCHC"/>
    <property type="match status" value="2"/>
</dbReference>
<protein>
    <recommendedName>
        <fullName evidence="7">Reverse transcriptase domain-containing protein</fullName>
    </recommendedName>
</protein>
<evidence type="ECO:0000313" key="6">
    <source>
        <dbReference type="RefSeq" id="XP_070854446.1"/>
    </source>
</evidence>
<keyword evidence="1" id="KW-0863">Zinc-finger</keyword>
<feature type="region of interest" description="Disordered" evidence="2">
    <location>
        <begin position="156"/>
        <end position="197"/>
    </location>
</feature>
<feature type="compositionally biased region" description="Low complexity" evidence="2">
    <location>
        <begin position="41"/>
        <end position="54"/>
    </location>
</feature>
<dbReference type="InterPro" id="IPR005135">
    <property type="entry name" value="Endo/exonuclease/phosphatase"/>
</dbReference>
<dbReference type="SUPFAM" id="SSF56672">
    <property type="entry name" value="DNA/RNA polymerases"/>
    <property type="match status" value="1"/>
</dbReference>
<dbReference type="Pfam" id="PF14529">
    <property type="entry name" value="Exo_endo_phos_2"/>
    <property type="match status" value="1"/>
</dbReference>
<accession>A0ABM4TWU7</accession>
<dbReference type="Gene3D" id="3.60.10.10">
    <property type="entry name" value="Endonuclease/exonuclease/phosphatase"/>
    <property type="match status" value="1"/>
</dbReference>
<name>A0ABM4TWU7_DROSZ</name>
<dbReference type="InterPro" id="IPR000477">
    <property type="entry name" value="RT_dom"/>
</dbReference>
<keyword evidence="1" id="KW-0862">Zinc</keyword>
<organism evidence="5 6">
    <name type="scientific">Drosophila suzukii</name>
    <name type="common">Spotted-wing drosophila fruit fly</name>
    <dbReference type="NCBI Taxonomy" id="28584"/>
    <lineage>
        <taxon>Eukaryota</taxon>
        <taxon>Metazoa</taxon>
        <taxon>Ecdysozoa</taxon>
        <taxon>Arthropoda</taxon>
        <taxon>Hexapoda</taxon>
        <taxon>Insecta</taxon>
        <taxon>Pterygota</taxon>
        <taxon>Neoptera</taxon>
        <taxon>Endopterygota</taxon>
        <taxon>Diptera</taxon>
        <taxon>Brachycera</taxon>
        <taxon>Muscomorpha</taxon>
        <taxon>Ephydroidea</taxon>
        <taxon>Drosophilidae</taxon>
        <taxon>Drosophila</taxon>
        <taxon>Sophophora</taxon>
    </lineage>
</organism>
<dbReference type="InterPro" id="IPR043502">
    <property type="entry name" value="DNA/RNA_pol_sf"/>
</dbReference>
<feature type="region of interest" description="Disordered" evidence="2">
    <location>
        <begin position="37"/>
        <end position="116"/>
    </location>
</feature>
<feature type="region of interest" description="Disordered" evidence="2">
    <location>
        <begin position="234"/>
        <end position="302"/>
    </location>
</feature>